<name>A0A916JCB3_9BACT</name>
<sequence length="159" mass="18394">MASWYNAKIRYQKEDEAGSLKTINESYLIDSVSFTEAEARAYKQIVTGASDFGVISITRMRLADLFIYEEGEKWYKIKVVYFSVDERSGKEKKVVNYMLLNAESVQQAQDRIIEELRNFLIPYEIESVSLTPILEVFPYQAPDEQEVPDNFRPVSDAQP</sequence>
<dbReference type="AlphaFoldDB" id="A0A916JCB3"/>
<dbReference type="Proteomes" id="UP000680038">
    <property type="component" value="Unassembled WGS sequence"/>
</dbReference>
<accession>A0A916JCB3</accession>
<dbReference type="Pfam" id="PF14902">
    <property type="entry name" value="DUF4494"/>
    <property type="match status" value="1"/>
</dbReference>
<evidence type="ECO:0000313" key="1">
    <source>
        <dbReference type="EMBL" id="CAG5001787.1"/>
    </source>
</evidence>
<dbReference type="EMBL" id="CAJRAF010000002">
    <property type="protein sequence ID" value="CAG5001787.1"/>
    <property type="molecule type" value="Genomic_DNA"/>
</dbReference>
<gene>
    <name evidence="1" type="ORF">DYBT9275_02741</name>
</gene>
<evidence type="ECO:0000313" key="2">
    <source>
        <dbReference type="Proteomes" id="UP000680038"/>
    </source>
</evidence>
<evidence type="ECO:0008006" key="3">
    <source>
        <dbReference type="Google" id="ProtNLM"/>
    </source>
</evidence>
<protein>
    <recommendedName>
        <fullName evidence="3">DUF4494 domain-containing protein</fullName>
    </recommendedName>
</protein>
<dbReference type="InterPro" id="IPR027848">
    <property type="entry name" value="DUF4494"/>
</dbReference>
<comment type="caution">
    <text evidence="1">The sequence shown here is derived from an EMBL/GenBank/DDBJ whole genome shotgun (WGS) entry which is preliminary data.</text>
</comment>
<organism evidence="1 2">
    <name type="scientific">Dyadobacter helix</name>
    <dbReference type="NCBI Taxonomy" id="2822344"/>
    <lineage>
        <taxon>Bacteria</taxon>
        <taxon>Pseudomonadati</taxon>
        <taxon>Bacteroidota</taxon>
        <taxon>Cytophagia</taxon>
        <taxon>Cytophagales</taxon>
        <taxon>Spirosomataceae</taxon>
        <taxon>Dyadobacter</taxon>
    </lineage>
</organism>
<dbReference type="RefSeq" id="WP_215239320.1">
    <property type="nucleotide sequence ID" value="NZ_CAJRAF010000002.1"/>
</dbReference>
<proteinExistence type="predicted"/>
<reference evidence="1" key="1">
    <citation type="submission" date="2021-04" db="EMBL/GenBank/DDBJ databases">
        <authorList>
            <person name="Rodrigo-Torres L."/>
            <person name="Arahal R. D."/>
            <person name="Lucena T."/>
        </authorList>
    </citation>
    <scope>NUCLEOTIDE SEQUENCE</scope>
    <source>
        <strain evidence="1">CECT 9275</strain>
    </source>
</reference>
<keyword evidence="2" id="KW-1185">Reference proteome</keyword>